<dbReference type="InParanoid" id="T0SD68"/>
<protein>
    <submittedName>
        <fullName evidence="1">Uncharacterized protein</fullName>
    </submittedName>
</protein>
<dbReference type="AlphaFoldDB" id="T0SD68"/>
<dbReference type="Proteomes" id="UP000030762">
    <property type="component" value="Unassembled WGS sequence"/>
</dbReference>
<keyword evidence="2" id="KW-1185">Reference proteome</keyword>
<accession>T0SD68</accession>
<evidence type="ECO:0000313" key="1">
    <source>
        <dbReference type="EMBL" id="EQC40857.1"/>
    </source>
</evidence>
<organism evidence="1 2">
    <name type="scientific">Saprolegnia diclina (strain VS20)</name>
    <dbReference type="NCBI Taxonomy" id="1156394"/>
    <lineage>
        <taxon>Eukaryota</taxon>
        <taxon>Sar</taxon>
        <taxon>Stramenopiles</taxon>
        <taxon>Oomycota</taxon>
        <taxon>Saprolegniomycetes</taxon>
        <taxon>Saprolegniales</taxon>
        <taxon>Saprolegniaceae</taxon>
        <taxon>Saprolegnia</taxon>
    </lineage>
</organism>
<dbReference type="RefSeq" id="XP_008605701.1">
    <property type="nucleotide sequence ID" value="XM_008607479.1"/>
</dbReference>
<proteinExistence type="predicted"/>
<dbReference type="OrthoDB" id="10441948at2759"/>
<dbReference type="EMBL" id="JH767135">
    <property type="protein sequence ID" value="EQC40857.1"/>
    <property type="molecule type" value="Genomic_DNA"/>
</dbReference>
<dbReference type="GeneID" id="19942650"/>
<evidence type="ECO:0000313" key="2">
    <source>
        <dbReference type="Proteomes" id="UP000030762"/>
    </source>
</evidence>
<gene>
    <name evidence="1" type="ORF">SDRG_01923</name>
</gene>
<dbReference type="VEuPathDB" id="FungiDB:SDRG_01923"/>
<name>T0SD68_SAPDV</name>
<sequence>MGVWITNGRDEAIEVATVGRASMRQLRDAAQAHFALSTDGRPLVLMANDGTELDLKCAVPAAYASHWATPLQLRPLPDPMIPSVNEHVEGAVQRCVLPKTTRPYTLQLLMSRLLRPIAHCLVIPRVASERALILPTRRMETYGSNDDEPRASIA</sequence>
<reference evidence="1 2" key="1">
    <citation type="submission" date="2012-04" db="EMBL/GenBank/DDBJ databases">
        <title>The Genome Sequence of Saprolegnia declina VS20.</title>
        <authorList>
            <consortium name="The Broad Institute Genome Sequencing Platform"/>
            <person name="Russ C."/>
            <person name="Nusbaum C."/>
            <person name="Tyler B."/>
            <person name="van West P."/>
            <person name="Dieguez-Uribeondo J."/>
            <person name="de Bruijn I."/>
            <person name="Tripathy S."/>
            <person name="Jiang R."/>
            <person name="Young S.K."/>
            <person name="Zeng Q."/>
            <person name="Gargeya S."/>
            <person name="Fitzgerald M."/>
            <person name="Haas B."/>
            <person name="Abouelleil A."/>
            <person name="Alvarado L."/>
            <person name="Arachchi H.M."/>
            <person name="Berlin A."/>
            <person name="Chapman S.B."/>
            <person name="Goldberg J."/>
            <person name="Griggs A."/>
            <person name="Gujja S."/>
            <person name="Hansen M."/>
            <person name="Howarth C."/>
            <person name="Imamovic A."/>
            <person name="Larimer J."/>
            <person name="McCowen C."/>
            <person name="Montmayeur A."/>
            <person name="Murphy C."/>
            <person name="Neiman D."/>
            <person name="Pearson M."/>
            <person name="Priest M."/>
            <person name="Roberts A."/>
            <person name="Saif S."/>
            <person name="Shea T."/>
            <person name="Sisk P."/>
            <person name="Sykes S."/>
            <person name="Wortman J."/>
            <person name="Nusbaum C."/>
            <person name="Birren B."/>
        </authorList>
    </citation>
    <scope>NUCLEOTIDE SEQUENCE [LARGE SCALE GENOMIC DNA]</scope>
    <source>
        <strain evidence="1 2">VS20</strain>
    </source>
</reference>